<dbReference type="InterPro" id="IPR001251">
    <property type="entry name" value="CRAL-TRIO_dom"/>
</dbReference>
<evidence type="ECO:0000313" key="2">
    <source>
        <dbReference type="EMBL" id="KAH3711005.1"/>
    </source>
</evidence>
<dbReference type="EMBL" id="JAIWYP010000014">
    <property type="protein sequence ID" value="KAH3711005.1"/>
    <property type="molecule type" value="Genomic_DNA"/>
</dbReference>
<dbReference type="PANTHER" id="PTHR45824">
    <property type="entry name" value="GH16843P"/>
    <property type="match status" value="1"/>
</dbReference>
<dbReference type="PANTHER" id="PTHR45824:SF29">
    <property type="entry name" value="GH16843P"/>
    <property type="match status" value="1"/>
</dbReference>
<organism evidence="2 3">
    <name type="scientific">Dreissena polymorpha</name>
    <name type="common">Zebra mussel</name>
    <name type="synonym">Mytilus polymorpha</name>
    <dbReference type="NCBI Taxonomy" id="45954"/>
    <lineage>
        <taxon>Eukaryota</taxon>
        <taxon>Metazoa</taxon>
        <taxon>Spiralia</taxon>
        <taxon>Lophotrochozoa</taxon>
        <taxon>Mollusca</taxon>
        <taxon>Bivalvia</taxon>
        <taxon>Autobranchia</taxon>
        <taxon>Heteroconchia</taxon>
        <taxon>Euheterodonta</taxon>
        <taxon>Imparidentia</taxon>
        <taxon>Neoheterodontei</taxon>
        <taxon>Myida</taxon>
        <taxon>Dreissenoidea</taxon>
        <taxon>Dreissenidae</taxon>
        <taxon>Dreissena</taxon>
    </lineage>
</organism>
<comment type="caution">
    <text evidence="2">The sequence shown here is derived from an EMBL/GenBank/DDBJ whole genome shotgun (WGS) entry which is preliminary data.</text>
</comment>
<name>A0A9D4BV56_DREPO</name>
<dbReference type="CDD" id="cd00170">
    <property type="entry name" value="SEC14"/>
    <property type="match status" value="1"/>
</dbReference>
<dbReference type="Gene3D" id="3.40.525.10">
    <property type="entry name" value="CRAL-TRIO lipid binding domain"/>
    <property type="match status" value="1"/>
</dbReference>
<dbReference type="Proteomes" id="UP000828390">
    <property type="component" value="Unassembled WGS sequence"/>
</dbReference>
<dbReference type="SUPFAM" id="SSF52087">
    <property type="entry name" value="CRAL/TRIO domain"/>
    <property type="match status" value="1"/>
</dbReference>
<reference evidence="2" key="1">
    <citation type="journal article" date="2019" name="bioRxiv">
        <title>The Genome of the Zebra Mussel, Dreissena polymorpha: A Resource for Invasive Species Research.</title>
        <authorList>
            <person name="McCartney M.A."/>
            <person name="Auch B."/>
            <person name="Kono T."/>
            <person name="Mallez S."/>
            <person name="Zhang Y."/>
            <person name="Obille A."/>
            <person name="Becker A."/>
            <person name="Abrahante J.E."/>
            <person name="Garbe J."/>
            <person name="Badalamenti J.P."/>
            <person name="Herman A."/>
            <person name="Mangelson H."/>
            <person name="Liachko I."/>
            <person name="Sullivan S."/>
            <person name="Sone E.D."/>
            <person name="Koren S."/>
            <person name="Silverstein K.A.T."/>
            <person name="Beckman K.B."/>
            <person name="Gohl D.M."/>
        </authorList>
    </citation>
    <scope>NUCLEOTIDE SEQUENCE</scope>
    <source>
        <strain evidence="2">Duluth1</strain>
        <tissue evidence="2">Whole animal</tissue>
    </source>
</reference>
<protein>
    <recommendedName>
        <fullName evidence="1">CRAL-TRIO domain-containing protein</fullName>
    </recommendedName>
</protein>
<gene>
    <name evidence="2" type="ORF">DPMN_070504</name>
</gene>
<sequence length="224" mass="26241">MRQVGFDKDGRPVLYMCFAQCSTTEQTVDGAVQHVIALLENAAKSSDQESCGYVWVLDLQGFKFFSSQKIAVAIEKVVSKHYPELLEALLVVNPGLFFHTVWHAMRRFIDQNTRSKIHLYRDKPRLQEKFHNLFPCELREWLFNEINLNLNSQYPKAQKTFWKYNHGDMHDPRGCASYVQKYVDNITLADYEDSFDRTFHLPHKNVLDEVLLRGKFKACGMKYH</sequence>
<proteinExistence type="predicted"/>
<dbReference type="SMART" id="SM00516">
    <property type="entry name" value="SEC14"/>
    <property type="match status" value="1"/>
</dbReference>
<dbReference type="InterPro" id="IPR052578">
    <property type="entry name" value="PI_Transfer_CRAL-TRIO"/>
</dbReference>
<accession>A0A9D4BV56</accession>
<dbReference type="Pfam" id="PF00650">
    <property type="entry name" value="CRAL_TRIO"/>
    <property type="match status" value="1"/>
</dbReference>
<keyword evidence="3" id="KW-1185">Reference proteome</keyword>
<reference evidence="2" key="2">
    <citation type="submission" date="2020-11" db="EMBL/GenBank/DDBJ databases">
        <authorList>
            <person name="McCartney M.A."/>
            <person name="Auch B."/>
            <person name="Kono T."/>
            <person name="Mallez S."/>
            <person name="Becker A."/>
            <person name="Gohl D.M."/>
            <person name="Silverstein K.A.T."/>
            <person name="Koren S."/>
            <person name="Bechman K.B."/>
            <person name="Herman A."/>
            <person name="Abrahante J.E."/>
            <person name="Garbe J."/>
        </authorList>
    </citation>
    <scope>NUCLEOTIDE SEQUENCE</scope>
    <source>
        <strain evidence="2">Duluth1</strain>
        <tissue evidence="2">Whole animal</tissue>
    </source>
</reference>
<dbReference type="AlphaFoldDB" id="A0A9D4BV56"/>
<dbReference type="PROSITE" id="PS50191">
    <property type="entry name" value="CRAL_TRIO"/>
    <property type="match status" value="1"/>
</dbReference>
<dbReference type="InterPro" id="IPR036865">
    <property type="entry name" value="CRAL-TRIO_dom_sf"/>
</dbReference>
<evidence type="ECO:0000259" key="1">
    <source>
        <dbReference type="PROSITE" id="PS50191"/>
    </source>
</evidence>
<dbReference type="GO" id="GO:0008526">
    <property type="term" value="F:phosphatidylinositol transfer activity"/>
    <property type="evidence" value="ECO:0007669"/>
    <property type="project" value="TreeGrafter"/>
</dbReference>
<feature type="domain" description="CRAL-TRIO" evidence="1">
    <location>
        <begin position="1"/>
        <end position="150"/>
    </location>
</feature>
<evidence type="ECO:0000313" key="3">
    <source>
        <dbReference type="Proteomes" id="UP000828390"/>
    </source>
</evidence>